<evidence type="ECO:0000256" key="2">
    <source>
        <dbReference type="ARBA" id="ARBA00022747"/>
    </source>
</evidence>
<comment type="caution">
    <text evidence="5">The sequence shown here is derived from an EMBL/GenBank/DDBJ whole genome shotgun (WGS) entry which is preliminary data.</text>
</comment>
<dbReference type="PANTHER" id="PTHR30408">
    <property type="entry name" value="TYPE-1 RESTRICTION ENZYME ECOKI SPECIFICITY PROTEIN"/>
    <property type="match status" value="1"/>
</dbReference>
<gene>
    <name evidence="5" type="primary">hsdS</name>
    <name evidence="5" type="ORF">LFYK43_09710</name>
</gene>
<accession>A0A401ISJ2</accession>
<dbReference type="Pfam" id="PF01420">
    <property type="entry name" value="Methylase_S"/>
    <property type="match status" value="2"/>
</dbReference>
<feature type="domain" description="Type I restriction modification DNA specificity" evidence="4">
    <location>
        <begin position="213"/>
        <end position="388"/>
    </location>
</feature>
<dbReference type="RefSeq" id="WP_124975983.1">
    <property type="nucleotide sequence ID" value="NZ_BFFP01000012.1"/>
</dbReference>
<protein>
    <submittedName>
        <fullName evidence="5">Type I restriction-modification system specificity subunit S</fullName>
    </submittedName>
</protein>
<evidence type="ECO:0000313" key="6">
    <source>
        <dbReference type="Proteomes" id="UP000286848"/>
    </source>
</evidence>
<dbReference type="CDD" id="cd17513">
    <property type="entry name" value="RMtype1_S_AveSPN6ORF1907P_TRD2-CR2_like"/>
    <property type="match status" value="1"/>
</dbReference>
<dbReference type="PANTHER" id="PTHR30408:SF12">
    <property type="entry name" value="TYPE I RESTRICTION ENZYME MJAVIII SPECIFICITY SUBUNIT"/>
    <property type="match status" value="1"/>
</dbReference>
<evidence type="ECO:0000256" key="1">
    <source>
        <dbReference type="ARBA" id="ARBA00010923"/>
    </source>
</evidence>
<sequence length="400" mass="45448">MIEEQRNVPIRRFKEFQNADPWEQRKLGEEVLITMGQSPNSKNYTDNPRDHILVQGNADMKEGRVVPRVWTTQVTKQVEKGDLILSVRAPVGDVGKTDYSAVIGRGVASIKGNDFIYQQLIKMKSTGYWSRYSTGSTFESINSSEIKQADICVPSELEQQKIGDLFTHLDHLITLHQRKLDKLKNLKSAYLSEMFPAEGEREPKRRFPGFTGPWEQRKASEISENTFGGGTPKTSTKDFWNGNIPWIQSKDVVEGSVLNVHPQKYISKSAVKKSATKLIPANSIAIVTRVGVGKLAIVPFEYTTSQDFLSLSNLKVNRLFAVYILYKKLQRDSNAVQGTSIKGITKKEFLEKKLMVPNNLEEQEKIGKLFSNLDHLITLHQRKLDKLKNLKQAYLNEMFV</sequence>
<dbReference type="GO" id="GO:0009307">
    <property type="term" value="P:DNA restriction-modification system"/>
    <property type="evidence" value="ECO:0007669"/>
    <property type="project" value="UniProtKB-KW"/>
</dbReference>
<dbReference type="InterPro" id="IPR000055">
    <property type="entry name" value="Restrct_endonuc_typeI_TRD"/>
</dbReference>
<dbReference type="EMBL" id="BFFP01000012">
    <property type="protein sequence ID" value="GBG94512.1"/>
    <property type="molecule type" value="Genomic_DNA"/>
</dbReference>
<dbReference type="Proteomes" id="UP000286848">
    <property type="component" value="Unassembled WGS sequence"/>
</dbReference>
<keyword evidence="3" id="KW-0238">DNA-binding</keyword>
<organism evidence="5 6">
    <name type="scientific">Ligilactobacillus salitolerans</name>
    <dbReference type="NCBI Taxonomy" id="1808352"/>
    <lineage>
        <taxon>Bacteria</taxon>
        <taxon>Bacillati</taxon>
        <taxon>Bacillota</taxon>
        <taxon>Bacilli</taxon>
        <taxon>Lactobacillales</taxon>
        <taxon>Lactobacillaceae</taxon>
        <taxon>Ligilactobacillus</taxon>
    </lineage>
</organism>
<evidence type="ECO:0000313" key="5">
    <source>
        <dbReference type="EMBL" id="GBG94512.1"/>
    </source>
</evidence>
<dbReference type="InterPro" id="IPR044946">
    <property type="entry name" value="Restrct_endonuc_typeI_TRD_sf"/>
</dbReference>
<dbReference type="InterPro" id="IPR052021">
    <property type="entry name" value="Type-I_RS_S_subunit"/>
</dbReference>
<evidence type="ECO:0000256" key="3">
    <source>
        <dbReference type="ARBA" id="ARBA00023125"/>
    </source>
</evidence>
<proteinExistence type="inferred from homology"/>
<dbReference type="Gene3D" id="3.90.220.20">
    <property type="entry name" value="DNA methylase specificity domains"/>
    <property type="match status" value="2"/>
</dbReference>
<evidence type="ECO:0000259" key="4">
    <source>
        <dbReference type="Pfam" id="PF01420"/>
    </source>
</evidence>
<keyword evidence="6" id="KW-1185">Reference proteome</keyword>
<dbReference type="OrthoDB" id="9795776at2"/>
<dbReference type="SUPFAM" id="SSF116734">
    <property type="entry name" value="DNA methylase specificity domain"/>
    <property type="match status" value="2"/>
</dbReference>
<feature type="domain" description="Type I restriction modification DNA specificity" evidence="4">
    <location>
        <begin position="20"/>
        <end position="184"/>
    </location>
</feature>
<keyword evidence="2" id="KW-0680">Restriction system</keyword>
<dbReference type="AlphaFoldDB" id="A0A401ISJ2"/>
<comment type="similarity">
    <text evidence="1">Belongs to the type-I restriction system S methylase family.</text>
</comment>
<dbReference type="CDD" id="cd17494">
    <property type="entry name" value="RMtype1_S_Sma198ORF994P-TRD2-CR2_like"/>
    <property type="match status" value="1"/>
</dbReference>
<reference evidence="5 6" key="1">
    <citation type="journal article" date="2019" name="Int. J. Syst. Evol. Microbiol.">
        <title>Lactobacillus salitolerans sp. nov., a novel lactic acid bacterium isolated from spent mushroom substrates.</title>
        <authorList>
            <person name="Tohno M."/>
            <person name="Tanizawa Y."/>
            <person name="Kojima Y."/>
            <person name="Sakamoto M."/>
            <person name="Nakamura Y."/>
            <person name="Ohkuma M."/>
            <person name="Kobayashi H."/>
        </authorList>
    </citation>
    <scope>NUCLEOTIDE SEQUENCE [LARGE SCALE GENOMIC DNA]</scope>
    <source>
        <strain evidence="5 6">YK43</strain>
    </source>
</reference>
<dbReference type="GO" id="GO:0003677">
    <property type="term" value="F:DNA binding"/>
    <property type="evidence" value="ECO:0007669"/>
    <property type="project" value="UniProtKB-KW"/>
</dbReference>
<dbReference type="Gene3D" id="1.10.287.1120">
    <property type="entry name" value="Bipartite methylase S protein"/>
    <property type="match status" value="1"/>
</dbReference>
<name>A0A401ISJ2_9LACO</name>